<dbReference type="AlphaFoldDB" id="A0A6G6WGR2"/>
<dbReference type="KEGG" id="nano:G5V58_18645"/>
<dbReference type="RefSeq" id="WP_165236114.1">
    <property type="nucleotide sequence ID" value="NZ_CP049257.1"/>
</dbReference>
<evidence type="ECO:0000256" key="1">
    <source>
        <dbReference type="SAM" id="MobiDB-lite"/>
    </source>
</evidence>
<sequence>MRQLRRRRVHDGWVQVDRLTLEDDGVPPSEWEVDVYADSVAVLTRTASSTSSRVAVSTGEDPVTGARRELREETGVVGSTARHLGSEWAAGNETRRAGRTEVSGSRPPGGPVG</sequence>
<feature type="region of interest" description="Disordered" evidence="1">
    <location>
        <begin position="48"/>
        <end position="113"/>
    </location>
</feature>
<gene>
    <name evidence="2" type="ORF">G5V58_18645</name>
</gene>
<dbReference type="InterPro" id="IPR015797">
    <property type="entry name" value="NUDIX_hydrolase-like_dom_sf"/>
</dbReference>
<organism evidence="2 3">
    <name type="scientific">Nocardioides anomalus</name>
    <dbReference type="NCBI Taxonomy" id="2712223"/>
    <lineage>
        <taxon>Bacteria</taxon>
        <taxon>Bacillati</taxon>
        <taxon>Actinomycetota</taxon>
        <taxon>Actinomycetes</taxon>
        <taxon>Propionibacteriales</taxon>
        <taxon>Nocardioidaceae</taxon>
        <taxon>Nocardioides</taxon>
    </lineage>
</organism>
<accession>A0A6G6WGR2</accession>
<dbReference type="EMBL" id="CP049257">
    <property type="protein sequence ID" value="QIG44531.1"/>
    <property type="molecule type" value="Genomic_DNA"/>
</dbReference>
<dbReference type="Proteomes" id="UP000502996">
    <property type="component" value="Chromosome"/>
</dbReference>
<evidence type="ECO:0000313" key="2">
    <source>
        <dbReference type="EMBL" id="QIG44531.1"/>
    </source>
</evidence>
<evidence type="ECO:0000313" key="3">
    <source>
        <dbReference type="Proteomes" id="UP000502996"/>
    </source>
</evidence>
<reference evidence="2 3" key="1">
    <citation type="submission" date="2020-02" db="EMBL/GenBank/DDBJ databases">
        <title>Full genome sequence of Nocardioides sp. R-3366.</title>
        <authorList>
            <person name="Im W.-T."/>
        </authorList>
    </citation>
    <scope>NUCLEOTIDE SEQUENCE [LARGE SCALE GENOMIC DNA]</scope>
    <source>
        <strain evidence="2 3">R-3366</strain>
    </source>
</reference>
<feature type="compositionally biased region" description="Low complexity" evidence="1">
    <location>
        <begin position="48"/>
        <end position="58"/>
    </location>
</feature>
<keyword evidence="3" id="KW-1185">Reference proteome</keyword>
<name>A0A6G6WGR2_9ACTN</name>
<protein>
    <submittedName>
        <fullName evidence="2">NUDIX domain-containing protein</fullName>
    </submittedName>
</protein>
<proteinExistence type="predicted"/>
<dbReference type="Gene3D" id="3.90.79.10">
    <property type="entry name" value="Nucleoside Triphosphate Pyrophosphohydrolase"/>
    <property type="match status" value="1"/>
</dbReference>
<dbReference type="SUPFAM" id="SSF55811">
    <property type="entry name" value="Nudix"/>
    <property type="match status" value="1"/>
</dbReference>